<reference evidence="2" key="1">
    <citation type="submission" date="2021-02" db="EMBL/GenBank/DDBJ databases">
        <authorList>
            <person name="Dougan E. K."/>
            <person name="Rhodes N."/>
            <person name="Thang M."/>
            <person name="Chan C."/>
        </authorList>
    </citation>
    <scope>NUCLEOTIDE SEQUENCE</scope>
</reference>
<protein>
    <submittedName>
        <fullName evidence="2">Uncharacterized protein</fullName>
    </submittedName>
</protein>
<dbReference type="EMBL" id="CAJNJA010018000">
    <property type="protein sequence ID" value="CAE7412816.1"/>
    <property type="molecule type" value="Genomic_DNA"/>
</dbReference>
<accession>A0A812R159</accession>
<gene>
    <name evidence="2" type="ORF">SNEC2469_LOCUS11345</name>
</gene>
<organism evidence="2 3">
    <name type="scientific">Symbiodinium necroappetens</name>
    <dbReference type="NCBI Taxonomy" id="1628268"/>
    <lineage>
        <taxon>Eukaryota</taxon>
        <taxon>Sar</taxon>
        <taxon>Alveolata</taxon>
        <taxon>Dinophyceae</taxon>
        <taxon>Suessiales</taxon>
        <taxon>Symbiodiniaceae</taxon>
        <taxon>Symbiodinium</taxon>
    </lineage>
</organism>
<dbReference type="SUPFAM" id="SSF48452">
    <property type="entry name" value="TPR-like"/>
    <property type="match status" value="1"/>
</dbReference>
<dbReference type="OrthoDB" id="273087at2759"/>
<name>A0A812R159_9DINO</name>
<evidence type="ECO:0000256" key="1">
    <source>
        <dbReference type="PROSITE-ProRule" id="PRU00339"/>
    </source>
</evidence>
<dbReference type="PROSITE" id="PS50005">
    <property type="entry name" value="TPR"/>
    <property type="match status" value="1"/>
</dbReference>
<proteinExistence type="predicted"/>
<comment type="caution">
    <text evidence="2">The sequence shown here is derived from an EMBL/GenBank/DDBJ whole genome shotgun (WGS) entry which is preliminary data.</text>
</comment>
<feature type="repeat" description="TPR" evidence="1">
    <location>
        <begin position="18"/>
        <end position="51"/>
    </location>
</feature>
<dbReference type="AlphaFoldDB" id="A0A812R159"/>
<dbReference type="Proteomes" id="UP000601435">
    <property type="component" value="Unassembled WGS sequence"/>
</dbReference>
<evidence type="ECO:0000313" key="2">
    <source>
        <dbReference type="EMBL" id="CAE7412816.1"/>
    </source>
</evidence>
<sequence length="108" mass="11991">METEEFSMDVAEERGALSNAQNNLGIALKSAQRLDEAASAFNEAYRLSTNGDDKVATYQAAQILQNASQCLLSAFTMWGFSFTHQRIQALCRRSAQCKCLKAQLKHLN</sequence>
<dbReference type="InterPro" id="IPR011990">
    <property type="entry name" value="TPR-like_helical_dom_sf"/>
</dbReference>
<dbReference type="Gene3D" id="1.25.40.10">
    <property type="entry name" value="Tetratricopeptide repeat domain"/>
    <property type="match status" value="1"/>
</dbReference>
<dbReference type="InterPro" id="IPR019734">
    <property type="entry name" value="TPR_rpt"/>
</dbReference>
<keyword evidence="3" id="KW-1185">Reference proteome</keyword>
<keyword evidence="1" id="KW-0802">TPR repeat</keyword>
<evidence type="ECO:0000313" key="3">
    <source>
        <dbReference type="Proteomes" id="UP000601435"/>
    </source>
</evidence>